<feature type="compositionally biased region" description="Polar residues" evidence="1">
    <location>
        <begin position="363"/>
        <end position="380"/>
    </location>
</feature>
<dbReference type="InterPro" id="IPR022127">
    <property type="entry name" value="STIMATE/YPL162C"/>
</dbReference>
<evidence type="ECO:0000256" key="2">
    <source>
        <dbReference type="SAM" id="Phobius"/>
    </source>
</evidence>
<dbReference type="GO" id="GO:0016020">
    <property type="term" value="C:membrane"/>
    <property type="evidence" value="ECO:0007669"/>
    <property type="project" value="TreeGrafter"/>
</dbReference>
<dbReference type="STRING" id="109264.A0A1F8A3L7"/>
<feature type="transmembrane region" description="Helical" evidence="2">
    <location>
        <begin position="244"/>
        <end position="265"/>
    </location>
</feature>
<dbReference type="RefSeq" id="XP_022390043.1">
    <property type="nucleotide sequence ID" value="XM_022532472.1"/>
</dbReference>
<sequence length="380" mass="42051">MPVSTFTSVASMAITITGFISSVSAGDLDFVSSTLVTPMPTPTSQTIPFSLAGPDPSGDSGDTGECRLLGPFSLLVQVALGALALLSLVYKRWRERPQRPLKVWAFDVSKQVFGSAMLHLANLLMSMFSAGQLEITSEYKPNPCSFYILNLGIDTTLGIPILIFILHILNRLALYTPLADPPDSIKSGHYGRPPRATWWFKQSMIYFVGLLGMKICVFFLIQLLPFIVQVGDWALRWTEGNTAVQIIFVMLLFPVIMNAIQYYIIDIFIKKPSHEMLEESEVDDVLDDRHDHHHALLAGLEEEVASESEDDSAGKGTRKVFVSPPQKDVGRLYDSAEYHPTSELEHSSASSTSARARAGYIENDQTLSSAEFETQQSDHD</sequence>
<feature type="compositionally biased region" description="Basic and acidic residues" evidence="1">
    <location>
        <begin position="328"/>
        <end position="346"/>
    </location>
</feature>
<dbReference type="Proteomes" id="UP000179179">
    <property type="component" value="Unassembled WGS sequence"/>
</dbReference>
<feature type="transmembrane region" description="Helical" evidence="2">
    <location>
        <begin position="68"/>
        <end position="90"/>
    </location>
</feature>
<feature type="chain" id="PRO_5009534430" evidence="3">
    <location>
        <begin position="26"/>
        <end position="380"/>
    </location>
</feature>
<gene>
    <name evidence="4" type="ORF">ABOM_005343</name>
</gene>
<evidence type="ECO:0000256" key="1">
    <source>
        <dbReference type="SAM" id="MobiDB-lite"/>
    </source>
</evidence>
<evidence type="ECO:0000313" key="4">
    <source>
        <dbReference type="EMBL" id="OGM46326.1"/>
    </source>
</evidence>
<dbReference type="AlphaFoldDB" id="A0A1F8A3L7"/>
<feature type="region of interest" description="Disordered" evidence="1">
    <location>
        <begin position="303"/>
        <end position="380"/>
    </location>
</feature>
<reference evidence="4 5" key="1">
    <citation type="journal article" date="2016" name="Genome Biol. Evol.">
        <title>Draft genome sequence of an aflatoxigenic Aspergillus species, A. bombycis.</title>
        <authorList>
            <person name="Moore G.G."/>
            <person name="Mack B.M."/>
            <person name="Beltz S.B."/>
            <person name="Gilbert M.K."/>
        </authorList>
    </citation>
    <scope>NUCLEOTIDE SEQUENCE [LARGE SCALE GENOMIC DNA]</scope>
    <source>
        <strain evidence="5">NRRL 26010</strain>
    </source>
</reference>
<keyword evidence="2" id="KW-0472">Membrane</keyword>
<evidence type="ECO:0000313" key="5">
    <source>
        <dbReference type="Proteomes" id="UP000179179"/>
    </source>
</evidence>
<dbReference type="EMBL" id="LYCR01000033">
    <property type="protein sequence ID" value="OGM46326.1"/>
    <property type="molecule type" value="Genomic_DNA"/>
</dbReference>
<dbReference type="PANTHER" id="PTHR31735">
    <property type="entry name" value="VACUOLAR MEMBRANE PROTEIN YPL162C"/>
    <property type="match status" value="1"/>
</dbReference>
<dbReference type="GeneID" id="34448733"/>
<protein>
    <submittedName>
        <fullName evidence="4">Vacuolar membrane protein</fullName>
    </submittedName>
</protein>
<dbReference type="OrthoDB" id="431202at2759"/>
<feature type="signal peptide" evidence="3">
    <location>
        <begin position="1"/>
        <end position="25"/>
    </location>
</feature>
<dbReference type="PANTHER" id="PTHR31735:SF1">
    <property type="entry name" value="VACUOLAR MEMBRANE PROTEIN YPL162C"/>
    <property type="match status" value="1"/>
</dbReference>
<feature type="transmembrane region" description="Helical" evidence="2">
    <location>
        <begin position="145"/>
        <end position="169"/>
    </location>
</feature>
<comment type="caution">
    <text evidence="4">The sequence shown here is derived from an EMBL/GenBank/DDBJ whole genome shotgun (WGS) entry which is preliminary data.</text>
</comment>
<feature type="transmembrane region" description="Helical" evidence="2">
    <location>
        <begin position="111"/>
        <end position="133"/>
    </location>
</feature>
<keyword evidence="3" id="KW-0732">Signal</keyword>
<evidence type="ECO:0000256" key="3">
    <source>
        <dbReference type="SAM" id="SignalP"/>
    </source>
</evidence>
<feature type="transmembrane region" description="Helical" evidence="2">
    <location>
        <begin position="204"/>
        <end position="224"/>
    </location>
</feature>
<keyword evidence="2" id="KW-0812">Transmembrane</keyword>
<keyword evidence="5" id="KW-1185">Reference proteome</keyword>
<accession>A0A1F8A3L7</accession>
<dbReference type="Pfam" id="PF12400">
    <property type="entry name" value="STIMATE"/>
    <property type="match status" value="1"/>
</dbReference>
<proteinExistence type="predicted"/>
<name>A0A1F8A3L7_9EURO</name>
<feature type="compositionally biased region" description="Low complexity" evidence="1">
    <location>
        <begin position="347"/>
        <end position="358"/>
    </location>
</feature>
<organism evidence="4 5">
    <name type="scientific">Aspergillus bombycis</name>
    <dbReference type="NCBI Taxonomy" id="109264"/>
    <lineage>
        <taxon>Eukaryota</taxon>
        <taxon>Fungi</taxon>
        <taxon>Dikarya</taxon>
        <taxon>Ascomycota</taxon>
        <taxon>Pezizomycotina</taxon>
        <taxon>Eurotiomycetes</taxon>
        <taxon>Eurotiomycetidae</taxon>
        <taxon>Eurotiales</taxon>
        <taxon>Aspergillaceae</taxon>
        <taxon>Aspergillus</taxon>
    </lineage>
</organism>
<keyword evidence="2" id="KW-1133">Transmembrane helix</keyword>